<evidence type="ECO:0000259" key="12">
    <source>
        <dbReference type="PROSITE" id="PS50214"/>
    </source>
</evidence>
<dbReference type="InterPro" id="IPR001590">
    <property type="entry name" value="Peptidase_M12B"/>
</dbReference>
<dbReference type="InterPro" id="IPR036436">
    <property type="entry name" value="Disintegrin_dom_sf"/>
</dbReference>
<dbReference type="Gene3D" id="4.10.70.10">
    <property type="entry name" value="Disintegrin domain"/>
    <property type="match status" value="1"/>
</dbReference>
<dbReference type="PROSITE" id="PS01186">
    <property type="entry name" value="EGF_2"/>
    <property type="match status" value="1"/>
</dbReference>
<feature type="disulfide bond" evidence="7">
    <location>
        <begin position="659"/>
        <end position="669"/>
    </location>
</feature>
<gene>
    <name evidence="14" type="ORF">GDO78_006470</name>
</gene>
<keyword evidence="3 10" id="KW-1133">Transmembrane helix</keyword>
<evidence type="ECO:0000256" key="1">
    <source>
        <dbReference type="ARBA" id="ARBA00004479"/>
    </source>
</evidence>
<dbReference type="InterPro" id="IPR034027">
    <property type="entry name" value="Reprolysin_adamalysin"/>
</dbReference>
<dbReference type="SMART" id="SM00608">
    <property type="entry name" value="ACR"/>
    <property type="match status" value="1"/>
</dbReference>
<dbReference type="GO" id="GO:0006509">
    <property type="term" value="P:membrane protein ectodomain proteolysis"/>
    <property type="evidence" value="ECO:0007669"/>
    <property type="project" value="TreeGrafter"/>
</dbReference>
<evidence type="ECO:0000256" key="2">
    <source>
        <dbReference type="ARBA" id="ARBA00022692"/>
    </source>
</evidence>
<dbReference type="PROSITE" id="PS50214">
    <property type="entry name" value="DISINTEGRIN_2"/>
    <property type="match status" value="1"/>
</dbReference>
<organism evidence="14 15">
    <name type="scientific">Eleutherodactylus coqui</name>
    <name type="common">Puerto Rican coqui</name>
    <dbReference type="NCBI Taxonomy" id="57060"/>
    <lineage>
        <taxon>Eukaryota</taxon>
        <taxon>Metazoa</taxon>
        <taxon>Chordata</taxon>
        <taxon>Craniata</taxon>
        <taxon>Vertebrata</taxon>
        <taxon>Euteleostomi</taxon>
        <taxon>Amphibia</taxon>
        <taxon>Batrachia</taxon>
        <taxon>Anura</taxon>
        <taxon>Neobatrachia</taxon>
        <taxon>Hyloidea</taxon>
        <taxon>Eleutherodactylidae</taxon>
        <taxon>Eleutherodactylinae</taxon>
        <taxon>Eleutherodactylus</taxon>
        <taxon>Eleutherodactylus</taxon>
    </lineage>
</organism>
<dbReference type="Pfam" id="PF00200">
    <property type="entry name" value="Disintegrin"/>
    <property type="match status" value="1"/>
</dbReference>
<reference evidence="14" key="1">
    <citation type="thesis" date="2020" institute="ProQuest LLC" country="789 East Eisenhower Parkway, Ann Arbor, MI, USA">
        <title>Comparative Genomics and Chromosome Evolution.</title>
        <authorList>
            <person name="Mudd A.B."/>
        </authorList>
    </citation>
    <scope>NUCLEOTIDE SEQUENCE</scope>
    <source>
        <strain evidence="14">HN-11 Male</strain>
        <tissue evidence="14">Kidney and liver</tissue>
    </source>
</reference>
<dbReference type="PROSITE" id="PS00427">
    <property type="entry name" value="DISINTEGRIN_1"/>
    <property type="match status" value="1"/>
</dbReference>
<evidence type="ECO:0000256" key="7">
    <source>
        <dbReference type="PROSITE-ProRule" id="PRU00076"/>
    </source>
</evidence>
<comment type="caution">
    <text evidence="14">The sequence shown here is derived from an EMBL/GenBank/DDBJ whole genome shotgun (WGS) entry which is preliminary data.</text>
</comment>
<accession>A0A8J6FNP9</accession>
<evidence type="ECO:0000256" key="4">
    <source>
        <dbReference type="ARBA" id="ARBA00023136"/>
    </source>
</evidence>
<protein>
    <recommendedName>
        <fullName evidence="16">Disintegrin and metalloproteinase domain-containing protein 19</fullName>
    </recommendedName>
</protein>
<comment type="caution">
    <text evidence="7">Lacks conserved residue(s) required for the propagation of feature annotation.</text>
</comment>
<evidence type="ECO:0000313" key="14">
    <source>
        <dbReference type="EMBL" id="KAG9491117.1"/>
    </source>
</evidence>
<dbReference type="PROSITE" id="PS50026">
    <property type="entry name" value="EGF_3"/>
    <property type="match status" value="1"/>
</dbReference>
<keyword evidence="8" id="KW-0479">Metal-binding</keyword>
<feature type="transmembrane region" description="Helical" evidence="10">
    <location>
        <begin position="708"/>
        <end position="730"/>
    </location>
</feature>
<dbReference type="GO" id="GO:0004222">
    <property type="term" value="F:metalloendopeptidase activity"/>
    <property type="evidence" value="ECO:0007669"/>
    <property type="project" value="InterPro"/>
</dbReference>
<keyword evidence="4 10" id="KW-0472">Membrane</keyword>
<evidence type="ECO:0000256" key="6">
    <source>
        <dbReference type="PROSITE-ProRule" id="PRU00068"/>
    </source>
</evidence>
<dbReference type="SUPFAM" id="SSF57552">
    <property type="entry name" value="Blood coagulation inhibitor (disintegrin)"/>
    <property type="match status" value="1"/>
</dbReference>
<evidence type="ECO:0000256" key="10">
    <source>
        <dbReference type="SAM" id="Phobius"/>
    </source>
</evidence>
<dbReference type="GO" id="GO:0046872">
    <property type="term" value="F:metal ion binding"/>
    <property type="evidence" value="ECO:0007669"/>
    <property type="project" value="UniProtKB-KW"/>
</dbReference>
<evidence type="ECO:0000256" key="3">
    <source>
        <dbReference type="ARBA" id="ARBA00022989"/>
    </source>
</evidence>
<dbReference type="Pfam" id="PF01562">
    <property type="entry name" value="Pep_M12B_propep"/>
    <property type="match status" value="1"/>
</dbReference>
<feature type="domain" description="Disintegrin" evidence="12">
    <location>
        <begin position="422"/>
        <end position="508"/>
    </location>
</feature>
<dbReference type="FunFam" id="4.10.70.10:FF:000001">
    <property type="entry name" value="Disintegrin and metalloproteinase domain-containing protein 22"/>
    <property type="match status" value="1"/>
</dbReference>
<dbReference type="PRINTS" id="PR00289">
    <property type="entry name" value="DISINTEGRIN"/>
</dbReference>
<dbReference type="PROSITE" id="PS50215">
    <property type="entry name" value="ADAM_MEPRO"/>
    <property type="match status" value="1"/>
</dbReference>
<dbReference type="FunFam" id="3.40.390.10:FF:000002">
    <property type="entry name" value="Disintegrin and metalloproteinase domain-containing protein 22"/>
    <property type="match status" value="1"/>
</dbReference>
<evidence type="ECO:0000256" key="8">
    <source>
        <dbReference type="PROSITE-ProRule" id="PRU00276"/>
    </source>
</evidence>
<dbReference type="OrthoDB" id="5951731at2759"/>
<keyword evidence="15" id="KW-1185">Reference proteome</keyword>
<keyword evidence="2 10" id="KW-0812">Transmembrane</keyword>
<dbReference type="Gene3D" id="3.40.390.10">
    <property type="entry name" value="Collagenase (Catalytic Domain)"/>
    <property type="match status" value="1"/>
</dbReference>
<evidence type="ECO:0000259" key="11">
    <source>
        <dbReference type="PROSITE" id="PS50026"/>
    </source>
</evidence>
<dbReference type="GO" id="GO:0016020">
    <property type="term" value="C:membrane"/>
    <property type="evidence" value="ECO:0007669"/>
    <property type="project" value="UniProtKB-SubCell"/>
</dbReference>
<feature type="binding site" evidence="8">
    <location>
        <position position="361"/>
    </location>
    <ligand>
        <name>Zn(2+)</name>
        <dbReference type="ChEBI" id="CHEBI:29105"/>
        <note>catalytic</note>
    </ligand>
</feature>
<feature type="disulfide bond" evidence="6">
    <location>
        <begin position="480"/>
        <end position="500"/>
    </location>
</feature>
<evidence type="ECO:0000313" key="15">
    <source>
        <dbReference type="Proteomes" id="UP000770717"/>
    </source>
</evidence>
<feature type="binding site" evidence="8">
    <location>
        <position position="351"/>
    </location>
    <ligand>
        <name>Zn(2+)</name>
        <dbReference type="ChEBI" id="CHEBI:29105"/>
        <note>catalytic</note>
    </ligand>
</feature>
<comment type="subcellular location">
    <subcellularLocation>
        <location evidence="1">Membrane</location>
        <topology evidence="1">Single-pass type I membrane protein</topology>
    </subcellularLocation>
</comment>
<dbReference type="Proteomes" id="UP000770717">
    <property type="component" value="Unassembled WGS sequence"/>
</dbReference>
<dbReference type="InterPro" id="IPR018358">
    <property type="entry name" value="Disintegrin_CS"/>
</dbReference>
<proteinExistence type="predicted"/>
<evidence type="ECO:0008006" key="16">
    <source>
        <dbReference type="Google" id="ProtNLM"/>
    </source>
</evidence>
<dbReference type="InterPro" id="IPR002870">
    <property type="entry name" value="Peptidase_M12B_N"/>
</dbReference>
<feature type="region of interest" description="Disordered" evidence="9">
    <location>
        <begin position="749"/>
        <end position="861"/>
    </location>
</feature>
<dbReference type="CDD" id="cd04269">
    <property type="entry name" value="ZnMc_adamalysin_II_like"/>
    <property type="match status" value="1"/>
</dbReference>
<dbReference type="Pfam" id="PF08516">
    <property type="entry name" value="ADAM_CR"/>
    <property type="match status" value="1"/>
</dbReference>
<feature type="domain" description="EGF-like" evidence="11">
    <location>
        <begin position="655"/>
        <end position="687"/>
    </location>
</feature>
<feature type="compositionally biased region" description="Basic and acidic residues" evidence="9">
    <location>
        <begin position="752"/>
        <end position="766"/>
    </location>
</feature>
<dbReference type="InterPro" id="IPR001762">
    <property type="entry name" value="Disintegrin_dom"/>
</dbReference>
<keyword evidence="5 7" id="KW-1015">Disulfide bond</keyword>
<dbReference type="Pfam" id="PF01421">
    <property type="entry name" value="Reprolysin"/>
    <property type="match status" value="1"/>
</dbReference>
<feature type="active site" evidence="8">
    <location>
        <position position="352"/>
    </location>
</feature>
<evidence type="ECO:0000259" key="13">
    <source>
        <dbReference type="PROSITE" id="PS50215"/>
    </source>
</evidence>
<dbReference type="InterPro" id="IPR006586">
    <property type="entry name" value="ADAM_Cys-rich"/>
</dbReference>
<dbReference type="AlphaFoldDB" id="A0A8J6FNP9"/>
<dbReference type="InterPro" id="IPR024079">
    <property type="entry name" value="MetalloPept_cat_dom_sf"/>
</dbReference>
<feature type="binding site" evidence="8">
    <location>
        <position position="355"/>
    </location>
    <ligand>
        <name>Zn(2+)</name>
        <dbReference type="ChEBI" id="CHEBI:29105"/>
        <note>catalytic</note>
    </ligand>
</feature>
<dbReference type="PANTHER" id="PTHR11905">
    <property type="entry name" value="ADAM A DISINTEGRIN AND METALLOPROTEASE DOMAIN"/>
    <property type="match status" value="1"/>
</dbReference>
<sequence length="861" mass="94770">MEDGAARPGGTRVWMGIWMVMMLGTPAAGTGTAAGISHQSHLEKIQSHSEVITPRWLMPNGQEDNLSGKYPSYAEVMVMAEGKEMILTLHRNEQLIHMNYRQIHYSFSDIPIVHKPNMKDHCYYQGAVRGQNDSSVTVSTCSGIRGLITLGNGISYVLEPMPGDGDRHLIYRAEYLEVEKRKCGHSDSAGQHFSNYTYRHLPHHHRVRREDAEGDRCVELYLVADYTEFQKHDSDLERTQRKMLEVTNYIDKFYRALKIRIALVGLEIWTTGDKCNVSENPYATLRAFLSWRRKLLLQTPHDNAQLITGRTFHGTTIGLAPLQAMCSSYQSGGVNMDHSDNAIGVAATMAHEMGHNFGMSHDAAGCCTAKPEDGGCIMAAATGHPFPRVFNTCNRRELDRFLRSGGGMCLSNTPDTKTLYGGARCGNGFLEEGEQCDCGDQEQCDNPCCNATTCSLMPGAECAHGTCCHECRLKPPGFPCRKTSRACDLPEFCTGHSPVCPSNSFQLDGTSCQNGEAFCYNGRCLTHQQQCRQLWGNGASIAPDVCFERINAAGDQYGNCGRDMNGEYRKCETKHAKCGKIQCSSSAYKPIEHSAVAIDTTISVQGRRILCRGTHVYRVTEEEDMMDPGLVLSGTKCGVNQICFEGQCRNISFLQVDECAKKCNGNGICNNNENCHCLPGWKPPYCNQTGNGGSIDSGPVPADGLESAIFWVLIPVSLLAGIIVMLSVYLHKHGYLKKFCKSDNVPVAGSLHKSESGEKARLDSTSRPKPQIQMCPKSPDNLQSSNRTEEQRSSSSHQPCHHPVNKQPEGGTMKNTQQVRIPPPSRPPPPPPTHPSAKALPLSRKAPPPVPPSRTRLTAKK</sequence>
<evidence type="ECO:0000256" key="9">
    <source>
        <dbReference type="SAM" id="MobiDB-lite"/>
    </source>
</evidence>
<dbReference type="SUPFAM" id="SSF55486">
    <property type="entry name" value="Metalloproteases ('zincins'), catalytic domain"/>
    <property type="match status" value="1"/>
</dbReference>
<keyword evidence="8" id="KW-0862">Zinc</keyword>
<name>A0A8J6FNP9_ELECQ</name>
<dbReference type="EMBL" id="WNTK01000002">
    <property type="protein sequence ID" value="KAG9491117.1"/>
    <property type="molecule type" value="Genomic_DNA"/>
</dbReference>
<dbReference type="PANTHER" id="PTHR11905:SF19">
    <property type="entry name" value="DISINTEGRIN AND METALLOPROTEINASE DOMAIN-CONTAINING PROTEIN 19"/>
    <property type="match status" value="1"/>
</dbReference>
<dbReference type="InterPro" id="IPR000742">
    <property type="entry name" value="EGF"/>
</dbReference>
<feature type="disulfide bond" evidence="7">
    <location>
        <begin position="677"/>
        <end position="686"/>
    </location>
</feature>
<evidence type="ECO:0000256" key="5">
    <source>
        <dbReference type="ARBA" id="ARBA00023157"/>
    </source>
</evidence>
<keyword evidence="7" id="KW-0245">EGF-like domain</keyword>
<dbReference type="SMART" id="SM00050">
    <property type="entry name" value="DISIN"/>
    <property type="match status" value="1"/>
</dbReference>
<feature type="compositionally biased region" description="Pro residues" evidence="9">
    <location>
        <begin position="821"/>
        <end position="834"/>
    </location>
</feature>
<feature type="domain" description="Peptidase M12B" evidence="13">
    <location>
        <begin position="216"/>
        <end position="414"/>
    </location>
</feature>